<gene>
    <name evidence="6" type="primary">gcr</name>
    <name evidence="6" type="ORF">HMPREF9123_2506</name>
</gene>
<feature type="transmembrane region" description="Helical" evidence="5">
    <location>
        <begin position="600"/>
        <end position="622"/>
    </location>
</feature>
<comment type="subcellular location">
    <subcellularLocation>
        <location evidence="1">Membrane</location>
        <topology evidence="1">Multi-pass membrane protein</topology>
    </subcellularLocation>
</comment>
<dbReference type="STRING" id="267212.GCA_001063965_01842"/>
<evidence type="ECO:0000256" key="5">
    <source>
        <dbReference type="SAM" id="Phobius"/>
    </source>
</evidence>
<protein>
    <submittedName>
        <fullName evidence="6">Site-specific recombinase</fullName>
    </submittedName>
</protein>
<keyword evidence="3 5" id="KW-1133">Transmembrane helix</keyword>
<accession>F2BFJ9</accession>
<evidence type="ECO:0000313" key="6">
    <source>
        <dbReference type="EMBL" id="EGF08421.1"/>
    </source>
</evidence>
<evidence type="ECO:0000256" key="1">
    <source>
        <dbReference type="ARBA" id="ARBA00004141"/>
    </source>
</evidence>
<dbReference type="InterPro" id="IPR023271">
    <property type="entry name" value="Aquaporin-like"/>
</dbReference>
<dbReference type="InterPro" id="IPR011385">
    <property type="entry name" value="Site-sp_rcmbase"/>
</dbReference>
<dbReference type="Proteomes" id="UP000004105">
    <property type="component" value="Unassembled WGS sequence"/>
</dbReference>
<dbReference type="EMBL" id="AFAY01000050">
    <property type="protein sequence ID" value="EGF08421.1"/>
    <property type="molecule type" value="Genomic_DNA"/>
</dbReference>
<proteinExistence type="predicted"/>
<feature type="transmembrane region" description="Helical" evidence="5">
    <location>
        <begin position="484"/>
        <end position="506"/>
    </location>
</feature>
<dbReference type="Pfam" id="PF10136">
    <property type="entry name" value="SpecificRecomb"/>
    <property type="match status" value="1"/>
</dbReference>
<organism evidence="6 7">
    <name type="scientific">Neisseria bacilliformis ATCC BAA-1200</name>
    <dbReference type="NCBI Taxonomy" id="888742"/>
    <lineage>
        <taxon>Bacteria</taxon>
        <taxon>Pseudomonadati</taxon>
        <taxon>Pseudomonadota</taxon>
        <taxon>Betaproteobacteria</taxon>
        <taxon>Neisseriales</taxon>
        <taxon>Neisseriaceae</taxon>
        <taxon>Neisseria</taxon>
    </lineage>
</organism>
<dbReference type="Gene3D" id="1.20.1080.10">
    <property type="entry name" value="Glycerol uptake facilitator protein"/>
    <property type="match status" value="1"/>
</dbReference>
<feature type="transmembrane region" description="Helical" evidence="5">
    <location>
        <begin position="642"/>
        <end position="673"/>
    </location>
</feature>
<dbReference type="AlphaFoldDB" id="F2BFJ9"/>
<dbReference type="HOGENOM" id="CLU_023672_0_0_4"/>
<feature type="transmembrane region" description="Helical" evidence="5">
    <location>
        <begin position="387"/>
        <end position="406"/>
    </location>
</feature>
<keyword evidence="2 5" id="KW-0812">Transmembrane</keyword>
<evidence type="ECO:0000256" key="3">
    <source>
        <dbReference type="ARBA" id="ARBA00022989"/>
    </source>
</evidence>
<name>F2BFJ9_9NEIS</name>
<reference evidence="6" key="1">
    <citation type="submission" date="2011-02" db="EMBL/GenBank/DDBJ databases">
        <authorList>
            <person name="Muzny D."/>
            <person name="Qin X."/>
            <person name="Deng J."/>
            <person name="Jiang H."/>
            <person name="Liu Y."/>
            <person name="Qu J."/>
            <person name="Song X.-Z."/>
            <person name="Zhang L."/>
            <person name="Thornton R."/>
            <person name="Coyle M."/>
            <person name="Francisco L."/>
            <person name="Jackson L."/>
            <person name="Javaid M."/>
            <person name="Korchina V."/>
            <person name="Kovar C."/>
            <person name="Mata R."/>
            <person name="Mathew T."/>
            <person name="Ngo R."/>
            <person name="Nguyen L."/>
            <person name="Nguyen N."/>
            <person name="Okwuonu G."/>
            <person name="Ongeri F."/>
            <person name="Pham C."/>
            <person name="Simmons D."/>
            <person name="Wilczek-Boney K."/>
            <person name="Hale W."/>
            <person name="Jakkamsetti A."/>
            <person name="Pham P."/>
            <person name="Ruth R."/>
            <person name="San Lucas F."/>
            <person name="Warren J."/>
            <person name="Zhang J."/>
            <person name="Zhao Z."/>
            <person name="Zhou C."/>
            <person name="Zhu D."/>
            <person name="Lee S."/>
            <person name="Bess C."/>
            <person name="Blankenburg K."/>
            <person name="Forbes L."/>
            <person name="Fu Q."/>
            <person name="Gubbala S."/>
            <person name="Hirani K."/>
            <person name="Jayaseelan J.C."/>
            <person name="Lara F."/>
            <person name="Munidasa M."/>
            <person name="Palculict T."/>
            <person name="Patil S."/>
            <person name="Pu L.-L."/>
            <person name="Saada N."/>
            <person name="Tang L."/>
            <person name="Weissenberger G."/>
            <person name="Zhu Y."/>
            <person name="Hemphill L."/>
            <person name="Shang Y."/>
            <person name="Youmans B."/>
            <person name="Ayvaz T."/>
            <person name="Ross M."/>
            <person name="Santibanez J."/>
            <person name="Aqrawi P."/>
            <person name="Gross S."/>
            <person name="Joshi V."/>
            <person name="Fowler G."/>
            <person name="Nazareth L."/>
            <person name="Reid J."/>
            <person name="Worley K."/>
            <person name="Petrosino J."/>
            <person name="Highlander S."/>
            <person name="Gibbs R."/>
        </authorList>
    </citation>
    <scope>NUCLEOTIDE SEQUENCE [LARGE SCALE GENOMIC DNA]</scope>
    <source>
        <strain evidence="6">ATCC BAA-1200</strain>
    </source>
</reference>
<dbReference type="PIRSF" id="PIRSF015380">
    <property type="entry name" value="Site-sp_rcmb"/>
    <property type="match status" value="1"/>
</dbReference>
<sequence>MPLQTASENQTAHLRAVFSSPAFFQTAFTARRLSAIFPPLSANAHKPPHMKKITADNLAPLLTRALPKKDMACILNALVQFLRGGGAKRAGQRFDLLLDALRQHPDLAAEFGTRFHQWLGSIHIYPALVGLGIFSRSGFAREIAIRVYERFMPSFKDLNNLRDVFLYLFRSQNDEKWLQTVSLHQWLSLYELLREHSESAAVQTASRHLQQARLHALEMLSVWVAAEELEPEFTRIEPKLMEVDSAFVALHQEISRLVAHYRSGASEAFDTAHIAVMMEQCRAQVERLRRKGTGAGAGSSVKVAHLLERLSQTLDRIAVLLDIQTAPDEKTCRRHCVLLLNSLTMAAVEQHSTELLRRRSIQMLAKSISENTSGHGEHYITRNKREYFGMLASAAGGGVIIALMAGNKIRITGLGLGDFTTAFLAGLNYGIGFMFIHMVHCTVATKQPAMTAARIAEHVEQNDKARAVESKLAKLLIDVARSQAVAVFGNVVVAVIVASIVAASVAESTGSPMLDAHNTAYQFKSLQPFTQPTLWYAAIAGVWLFCSGIISGFYDNRADYLNLRKRLTVQPLLKRILPLRVRSWLGDYLHRHYGSLAGNFIFGMLLGMTGWFGHLLGLPLDIRHVAFSSANLGYATVSGHSGFFYFMMNLVFVLMIGIVNLVVSFSLALIVALRSRGARIESLSKLSDTLWQQIKANPLNLFFPVQSPAAAKDKAKE</sequence>
<feature type="transmembrane region" description="Helical" evidence="5">
    <location>
        <begin position="534"/>
        <end position="554"/>
    </location>
</feature>
<keyword evidence="4 5" id="KW-0472">Membrane</keyword>
<evidence type="ECO:0000313" key="7">
    <source>
        <dbReference type="Proteomes" id="UP000004105"/>
    </source>
</evidence>
<evidence type="ECO:0000256" key="4">
    <source>
        <dbReference type="ARBA" id="ARBA00023136"/>
    </source>
</evidence>
<feature type="transmembrane region" description="Helical" evidence="5">
    <location>
        <begin position="426"/>
        <end position="445"/>
    </location>
</feature>
<keyword evidence="7" id="KW-1185">Reference proteome</keyword>
<dbReference type="GO" id="GO:0016020">
    <property type="term" value="C:membrane"/>
    <property type="evidence" value="ECO:0007669"/>
    <property type="project" value="UniProtKB-SubCell"/>
</dbReference>
<comment type="caution">
    <text evidence="6">The sequence shown here is derived from an EMBL/GenBank/DDBJ whole genome shotgun (WGS) entry which is preliminary data.</text>
</comment>
<evidence type="ECO:0000256" key="2">
    <source>
        <dbReference type="ARBA" id="ARBA00022692"/>
    </source>
</evidence>